<evidence type="ECO:0000313" key="24">
    <source>
        <dbReference type="Proteomes" id="UP000646548"/>
    </source>
</evidence>
<feature type="coiled-coil region" evidence="20">
    <location>
        <begin position="403"/>
        <end position="430"/>
    </location>
</feature>
<proteinExistence type="inferred from homology"/>
<evidence type="ECO:0000256" key="5">
    <source>
        <dbReference type="ARBA" id="ARBA00022473"/>
    </source>
</evidence>
<evidence type="ECO:0000256" key="15">
    <source>
        <dbReference type="ARBA" id="ARBA00023163"/>
    </source>
</evidence>
<dbReference type="Gene3D" id="1.10.10.60">
    <property type="entry name" value="Homeodomain-like"/>
    <property type="match status" value="1"/>
</dbReference>
<dbReference type="InterPro" id="IPR017970">
    <property type="entry name" value="Homeobox_CS"/>
</dbReference>
<gene>
    <name evidence="23" type="ORF">FQA47_020437</name>
</gene>
<dbReference type="GO" id="GO:0015078">
    <property type="term" value="F:proton transmembrane transporter activity"/>
    <property type="evidence" value="ECO:0007669"/>
    <property type="project" value="InterPro"/>
</dbReference>
<evidence type="ECO:0000256" key="19">
    <source>
        <dbReference type="RuleBase" id="RU000682"/>
    </source>
</evidence>
<feature type="compositionally biased region" description="Polar residues" evidence="21">
    <location>
        <begin position="50"/>
        <end position="60"/>
    </location>
</feature>
<dbReference type="EMBL" id="WKFB01000326">
    <property type="protein sequence ID" value="KAF6726535.1"/>
    <property type="molecule type" value="Genomic_DNA"/>
</dbReference>
<dbReference type="InterPro" id="IPR020479">
    <property type="entry name" value="HD_metazoa"/>
</dbReference>
<keyword evidence="16 18" id="KW-0539">Nucleus</keyword>
<dbReference type="FunFam" id="1.10.10.60:FF:000134">
    <property type="entry name" value="Homeobox protein MSX-1"/>
    <property type="match status" value="1"/>
</dbReference>
<comment type="subcellular location">
    <subcellularLocation>
        <location evidence="2">Mitochondrion inner membrane</location>
    </subcellularLocation>
    <subcellularLocation>
        <location evidence="1 18 19">Nucleus</location>
    </subcellularLocation>
</comment>
<keyword evidence="20" id="KW-0175">Coiled coil</keyword>
<evidence type="ECO:0000256" key="16">
    <source>
        <dbReference type="ARBA" id="ARBA00023242"/>
    </source>
</evidence>
<evidence type="ECO:0000256" key="20">
    <source>
        <dbReference type="SAM" id="Coils"/>
    </source>
</evidence>
<keyword evidence="13" id="KW-0472">Membrane</keyword>
<dbReference type="InterPro" id="IPR001356">
    <property type="entry name" value="HD"/>
</dbReference>
<dbReference type="SUPFAM" id="SSF161065">
    <property type="entry name" value="ATP synthase D chain-like"/>
    <property type="match status" value="1"/>
</dbReference>
<dbReference type="GO" id="GO:0000981">
    <property type="term" value="F:DNA-binding transcription factor activity, RNA polymerase II-specific"/>
    <property type="evidence" value="ECO:0007669"/>
    <property type="project" value="InterPro"/>
</dbReference>
<feature type="compositionally biased region" description="Low complexity" evidence="21">
    <location>
        <begin position="108"/>
        <end position="120"/>
    </location>
</feature>
<keyword evidence="11 18" id="KW-0238">DNA-binding</keyword>
<evidence type="ECO:0000256" key="3">
    <source>
        <dbReference type="ARBA" id="ARBA00006842"/>
    </source>
</evidence>
<evidence type="ECO:0000256" key="4">
    <source>
        <dbReference type="ARBA" id="ARBA00022448"/>
    </source>
</evidence>
<dbReference type="InterPro" id="IPR036228">
    <property type="entry name" value="ATP_synth_F0_dsu_sf_mt"/>
</dbReference>
<dbReference type="PROSITE" id="PS00027">
    <property type="entry name" value="HOMEOBOX_1"/>
    <property type="match status" value="1"/>
</dbReference>
<evidence type="ECO:0000256" key="13">
    <source>
        <dbReference type="ARBA" id="ARBA00023136"/>
    </source>
</evidence>
<keyword evidence="14 18" id="KW-0371">Homeobox</keyword>
<evidence type="ECO:0000256" key="18">
    <source>
        <dbReference type="PROSITE-ProRule" id="PRU00108"/>
    </source>
</evidence>
<reference evidence="23" key="1">
    <citation type="journal article" name="BMC Genomics">
        <title>Long-read sequencing and de novo genome assembly of marine medaka (Oryzias melastigma).</title>
        <authorList>
            <person name="Liang P."/>
            <person name="Saqib H.S.A."/>
            <person name="Ni X."/>
            <person name="Shen Y."/>
        </authorList>
    </citation>
    <scope>NUCLEOTIDE SEQUENCE</scope>
    <source>
        <strain evidence="23">Bigg-433</strain>
    </source>
</reference>
<dbReference type="GO" id="GO:0045259">
    <property type="term" value="C:proton-transporting ATP synthase complex"/>
    <property type="evidence" value="ECO:0007669"/>
    <property type="project" value="UniProtKB-KW"/>
</dbReference>
<sequence length="466" mass="51594">MMNPAQGSPSPDAKQEEMRAEGDDFQPKDTQTTDKGYKLPFSVESLISKSACRTSHQPSDSGVLPKRAGAHGARFSPRTFYAESSQGVSEEDSPQLCEKEHSSWYQVSSFSTPPRSSSPSQCTLRKHKNNRKPRTPFTTSQLLALERKFRQKQYLSIAERAEFSSSLNLTETQVKIWFQNRRAKAKRLQEAELEKFKLASKPVLPAFALPFPLGAHVGSPSWGPSNALPRPSLPVPGLFSGPVTSAGVCEIGDSSHHYSSKLSACTQSAHQRAAASLSCTNLSTRKVTSGAPSCSDDAYRCETVEMAGRRVALKAIDWLAFAERVPPNQRSMFNALKTRSDAISAKLASLPEAPATIDWNFYRGAVAKAGMVDEFEKKFKALKIPEPVDTQTSAIDAQEIEANKSALDYVEASKARIAQYEEELSKFKNMIPFDQMTIEDLNEAFPETKLDMEKYPYWPHKPIADL</sequence>
<dbReference type="PRINTS" id="PR00024">
    <property type="entry name" value="HOMEOBOX"/>
</dbReference>
<dbReference type="PANTHER" id="PTHR24338:SF9">
    <property type="entry name" value="HOMEOBOX PROTEIN MSX-3"/>
    <property type="match status" value="1"/>
</dbReference>
<evidence type="ECO:0000256" key="12">
    <source>
        <dbReference type="ARBA" id="ARBA00023128"/>
    </source>
</evidence>
<keyword evidence="9" id="KW-0805">Transcription regulation</keyword>
<evidence type="ECO:0000256" key="6">
    <source>
        <dbReference type="ARBA" id="ARBA00022547"/>
    </source>
</evidence>
<evidence type="ECO:0000256" key="7">
    <source>
        <dbReference type="ARBA" id="ARBA00022781"/>
    </source>
</evidence>
<feature type="compositionally biased region" description="Basic residues" evidence="21">
    <location>
        <begin position="124"/>
        <end position="134"/>
    </location>
</feature>
<dbReference type="GO" id="GO:0015986">
    <property type="term" value="P:proton motive force-driven ATP synthesis"/>
    <property type="evidence" value="ECO:0007669"/>
    <property type="project" value="InterPro"/>
</dbReference>
<dbReference type="CDD" id="cd00086">
    <property type="entry name" value="homeodomain"/>
    <property type="match status" value="1"/>
</dbReference>
<dbReference type="SMART" id="SM00389">
    <property type="entry name" value="HOX"/>
    <property type="match status" value="1"/>
</dbReference>
<dbReference type="PROSITE" id="PS50071">
    <property type="entry name" value="HOMEOBOX_2"/>
    <property type="match status" value="1"/>
</dbReference>
<protein>
    <submittedName>
        <fullName evidence="23">Homeobox protein MSH-C</fullName>
    </submittedName>
</protein>
<keyword evidence="12" id="KW-0496">Mitochondrion</keyword>
<feature type="domain" description="Homeobox" evidence="22">
    <location>
        <begin position="128"/>
        <end position="188"/>
    </location>
</feature>
<evidence type="ECO:0000256" key="21">
    <source>
        <dbReference type="SAM" id="MobiDB-lite"/>
    </source>
</evidence>
<dbReference type="InterPro" id="IPR050674">
    <property type="entry name" value="Msh_Homeobox_Regulators"/>
</dbReference>
<feature type="compositionally biased region" description="Basic and acidic residues" evidence="21">
    <location>
        <begin position="13"/>
        <end position="37"/>
    </location>
</feature>
<name>A0A834CBV0_ORYME</name>
<dbReference type="InterPro" id="IPR008689">
    <property type="entry name" value="ATP_synth_F0_dsu_mt"/>
</dbReference>
<evidence type="ECO:0000256" key="9">
    <source>
        <dbReference type="ARBA" id="ARBA00023015"/>
    </source>
</evidence>
<dbReference type="InterPro" id="IPR009057">
    <property type="entry name" value="Homeodomain-like_sf"/>
</dbReference>
<evidence type="ECO:0000256" key="10">
    <source>
        <dbReference type="ARBA" id="ARBA00023065"/>
    </source>
</evidence>
<evidence type="ECO:0000256" key="8">
    <source>
        <dbReference type="ARBA" id="ARBA00022792"/>
    </source>
</evidence>
<evidence type="ECO:0000259" key="22">
    <source>
        <dbReference type="PROSITE" id="PS50071"/>
    </source>
</evidence>
<keyword evidence="6" id="KW-0138">CF(0)</keyword>
<feature type="region of interest" description="Disordered" evidence="21">
    <location>
        <begin position="50"/>
        <end position="138"/>
    </location>
</feature>
<dbReference type="PANTHER" id="PTHR24338">
    <property type="entry name" value="HOMEOBOX PROTEIN MSX"/>
    <property type="match status" value="1"/>
</dbReference>
<dbReference type="Proteomes" id="UP000646548">
    <property type="component" value="Unassembled WGS sequence"/>
</dbReference>
<dbReference type="Pfam" id="PF05873">
    <property type="entry name" value="Mt_ATP-synt_D"/>
    <property type="match status" value="1"/>
</dbReference>
<feature type="DNA-binding region" description="Homeobox" evidence="18">
    <location>
        <begin position="130"/>
        <end position="189"/>
    </location>
</feature>
<evidence type="ECO:0000256" key="14">
    <source>
        <dbReference type="ARBA" id="ARBA00023155"/>
    </source>
</evidence>
<dbReference type="Gene3D" id="6.10.280.70">
    <property type="match status" value="1"/>
</dbReference>
<dbReference type="GO" id="GO:0005743">
    <property type="term" value="C:mitochondrial inner membrane"/>
    <property type="evidence" value="ECO:0007669"/>
    <property type="project" value="UniProtKB-SubCell"/>
</dbReference>
<feature type="region of interest" description="Disordered" evidence="21">
    <location>
        <begin position="1"/>
        <end position="37"/>
    </location>
</feature>
<dbReference type="GO" id="GO:0000977">
    <property type="term" value="F:RNA polymerase II transcription regulatory region sequence-specific DNA binding"/>
    <property type="evidence" value="ECO:0007669"/>
    <property type="project" value="TreeGrafter"/>
</dbReference>
<dbReference type="GO" id="GO:0043049">
    <property type="term" value="P:otic placode formation"/>
    <property type="evidence" value="ECO:0007669"/>
    <property type="project" value="UniProtKB-ARBA"/>
</dbReference>
<keyword evidence="8" id="KW-0999">Mitochondrion inner membrane</keyword>
<evidence type="ECO:0000256" key="17">
    <source>
        <dbReference type="ARBA" id="ARBA00038425"/>
    </source>
</evidence>
<keyword evidence="10" id="KW-0406">Ion transport</keyword>
<evidence type="ECO:0000256" key="1">
    <source>
        <dbReference type="ARBA" id="ARBA00004123"/>
    </source>
</evidence>
<evidence type="ECO:0000256" key="2">
    <source>
        <dbReference type="ARBA" id="ARBA00004273"/>
    </source>
</evidence>
<keyword evidence="4" id="KW-0813">Transport</keyword>
<comment type="caution">
    <text evidence="23">The sequence shown here is derived from an EMBL/GenBank/DDBJ whole genome shotgun (WGS) entry which is preliminary data.</text>
</comment>
<comment type="similarity">
    <text evidence="3">Belongs to the ATPase d subunit family.</text>
</comment>
<organism evidence="23 24">
    <name type="scientific">Oryzias melastigma</name>
    <name type="common">Marine medaka</name>
    <dbReference type="NCBI Taxonomy" id="30732"/>
    <lineage>
        <taxon>Eukaryota</taxon>
        <taxon>Metazoa</taxon>
        <taxon>Chordata</taxon>
        <taxon>Craniata</taxon>
        <taxon>Vertebrata</taxon>
        <taxon>Euteleostomi</taxon>
        <taxon>Actinopterygii</taxon>
        <taxon>Neopterygii</taxon>
        <taxon>Teleostei</taxon>
        <taxon>Neoteleostei</taxon>
        <taxon>Acanthomorphata</taxon>
        <taxon>Ovalentaria</taxon>
        <taxon>Atherinomorphae</taxon>
        <taxon>Beloniformes</taxon>
        <taxon>Adrianichthyidae</taxon>
        <taxon>Oryziinae</taxon>
        <taxon>Oryzias</taxon>
    </lineage>
</organism>
<dbReference type="AlphaFoldDB" id="A0A834CBV0"/>
<evidence type="ECO:0000313" key="23">
    <source>
        <dbReference type="EMBL" id="KAF6726535.1"/>
    </source>
</evidence>
<evidence type="ECO:0000256" key="11">
    <source>
        <dbReference type="ARBA" id="ARBA00023125"/>
    </source>
</evidence>
<keyword evidence="15" id="KW-0804">Transcription</keyword>
<dbReference type="GO" id="GO:0005634">
    <property type="term" value="C:nucleus"/>
    <property type="evidence" value="ECO:0007669"/>
    <property type="project" value="UniProtKB-SubCell"/>
</dbReference>
<accession>A0A834CBV0</accession>
<comment type="similarity">
    <text evidence="17">Belongs to the Msh homeobox family.</text>
</comment>
<dbReference type="Pfam" id="PF00046">
    <property type="entry name" value="Homeodomain"/>
    <property type="match status" value="1"/>
</dbReference>
<keyword evidence="7" id="KW-0375">Hydrogen ion transport</keyword>
<dbReference type="SUPFAM" id="SSF46689">
    <property type="entry name" value="Homeodomain-like"/>
    <property type="match status" value="1"/>
</dbReference>
<keyword evidence="5" id="KW-0217">Developmental protein</keyword>